<dbReference type="EMBL" id="DVFI01000023">
    <property type="protein sequence ID" value="HIQ62258.1"/>
    <property type="molecule type" value="Genomic_DNA"/>
</dbReference>
<evidence type="ECO:0000313" key="3">
    <source>
        <dbReference type="Proteomes" id="UP000886819"/>
    </source>
</evidence>
<dbReference type="AlphaFoldDB" id="A0A9D0YUK4"/>
<reference evidence="2" key="1">
    <citation type="submission" date="2020-10" db="EMBL/GenBank/DDBJ databases">
        <authorList>
            <person name="Gilroy R."/>
        </authorList>
    </citation>
    <scope>NUCLEOTIDE SEQUENCE</scope>
    <source>
        <strain evidence="2">ChiHile30-977</strain>
    </source>
</reference>
<reference evidence="2" key="2">
    <citation type="journal article" date="2021" name="PeerJ">
        <title>Extensive microbial diversity within the chicken gut microbiome revealed by metagenomics and culture.</title>
        <authorList>
            <person name="Gilroy R."/>
            <person name="Ravi A."/>
            <person name="Getino M."/>
            <person name="Pursley I."/>
            <person name="Horton D.L."/>
            <person name="Alikhan N.F."/>
            <person name="Baker D."/>
            <person name="Gharbi K."/>
            <person name="Hall N."/>
            <person name="Watson M."/>
            <person name="Adriaenssens E.M."/>
            <person name="Foster-Nyarko E."/>
            <person name="Jarju S."/>
            <person name="Secka A."/>
            <person name="Antonio M."/>
            <person name="Oren A."/>
            <person name="Chaudhuri R.R."/>
            <person name="La Ragione R."/>
            <person name="Hildebrand F."/>
            <person name="Pallen M.J."/>
        </authorList>
    </citation>
    <scope>NUCLEOTIDE SEQUENCE</scope>
    <source>
        <strain evidence="2">ChiHile30-977</strain>
    </source>
</reference>
<dbReference type="Proteomes" id="UP000886819">
    <property type="component" value="Unassembled WGS sequence"/>
</dbReference>
<comment type="caution">
    <text evidence="2">The sequence shown here is derived from an EMBL/GenBank/DDBJ whole genome shotgun (WGS) entry which is preliminary data.</text>
</comment>
<evidence type="ECO:0000313" key="2">
    <source>
        <dbReference type="EMBL" id="HIQ62258.1"/>
    </source>
</evidence>
<gene>
    <name evidence="2" type="ORF">IAA66_01565</name>
</gene>
<feature type="region of interest" description="Disordered" evidence="1">
    <location>
        <begin position="44"/>
        <end position="70"/>
    </location>
</feature>
<protein>
    <submittedName>
        <fullName evidence="2">Uncharacterized protein</fullName>
    </submittedName>
</protein>
<sequence length="107" mass="12543">MRFERRYENHVFGKIDDARFAKVSRRYKQKPAENAGRFKALRLAPKKPDAPRAGRPAGNKKMLSRKPCPRTSCHMDLEIKMRRIIKRTFRILADTPHGFRHNGATLR</sequence>
<name>A0A9D0YUK4_9FIRM</name>
<organism evidence="2 3">
    <name type="scientific">Candidatus Avichristensenella intestinipullorum</name>
    <dbReference type="NCBI Taxonomy" id="2840693"/>
    <lineage>
        <taxon>Bacteria</taxon>
        <taxon>Bacillati</taxon>
        <taxon>Bacillota</taxon>
        <taxon>Clostridia</taxon>
        <taxon>Candidatus Avichristensenella</taxon>
    </lineage>
</organism>
<accession>A0A9D0YUK4</accession>
<proteinExistence type="predicted"/>
<evidence type="ECO:0000256" key="1">
    <source>
        <dbReference type="SAM" id="MobiDB-lite"/>
    </source>
</evidence>